<reference evidence="2" key="1">
    <citation type="submission" date="2020-05" db="EMBL/GenBank/DDBJ databases">
        <title>WGS assembly of Panicum virgatum.</title>
        <authorList>
            <person name="Lovell J.T."/>
            <person name="Jenkins J."/>
            <person name="Shu S."/>
            <person name="Juenger T.E."/>
            <person name="Schmutz J."/>
        </authorList>
    </citation>
    <scope>NUCLEOTIDE SEQUENCE</scope>
    <source>
        <strain evidence="2">AP13</strain>
    </source>
</reference>
<sequence>MPQLRVDGFLIPHFANRHRAANYYTTRVNPPSESPLPTAPPSPPCRGASLQLISSASTQARSEASTAASPAAAAATRPPRPGLPAVTPRSRSPRHGGGGGAELGQGREGGRRQGREGGGGRQAGFKKWGRGAALRGGGWWGGLALCRGGRGRGGRPVVKKKEKTGAAAAGPGRRLPPARPHADGDGGWRAWAGRGGAGTRAGARWVAWRRDRDGDGDGCGVVPGAGAGVSGPCRAEEGADGDGAFRRFAPALGRATWRRGARTGGGGEVAVAVARGKSRTPHRRHDERVTVRGGGRELRGACSSGARNGRGGRGRPVERGRLVPVSSVCLAGFQLSGGDVSGLPERD</sequence>
<feature type="compositionally biased region" description="Low complexity" evidence="1">
    <location>
        <begin position="60"/>
        <end position="77"/>
    </location>
</feature>
<feature type="compositionally biased region" description="Gly residues" evidence="1">
    <location>
        <begin position="95"/>
        <end position="107"/>
    </location>
</feature>
<dbReference type="AlphaFoldDB" id="A0A8T0TMP1"/>
<accession>A0A8T0TMP1</accession>
<organism evidence="2 3">
    <name type="scientific">Panicum virgatum</name>
    <name type="common">Blackwell switchgrass</name>
    <dbReference type="NCBI Taxonomy" id="38727"/>
    <lineage>
        <taxon>Eukaryota</taxon>
        <taxon>Viridiplantae</taxon>
        <taxon>Streptophyta</taxon>
        <taxon>Embryophyta</taxon>
        <taxon>Tracheophyta</taxon>
        <taxon>Spermatophyta</taxon>
        <taxon>Magnoliopsida</taxon>
        <taxon>Liliopsida</taxon>
        <taxon>Poales</taxon>
        <taxon>Poaceae</taxon>
        <taxon>PACMAD clade</taxon>
        <taxon>Panicoideae</taxon>
        <taxon>Panicodae</taxon>
        <taxon>Paniceae</taxon>
        <taxon>Panicinae</taxon>
        <taxon>Panicum</taxon>
        <taxon>Panicum sect. Hiantes</taxon>
    </lineage>
</organism>
<proteinExistence type="predicted"/>
<evidence type="ECO:0000313" key="2">
    <source>
        <dbReference type="EMBL" id="KAG2610114.1"/>
    </source>
</evidence>
<protein>
    <submittedName>
        <fullName evidence="2">Uncharacterized protein</fullName>
    </submittedName>
</protein>
<feature type="compositionally biased region" description="Low complexity" evidence="1">
    <location>
        <begin position="165"/>
        <end position="175"/>
    </location>
</feature>
<evidence type="ECO:0000256" key="1">
    <source>
        <dbReference type="SAM" id="MobiDB-lite"/>
    </source>
</evidence>
<dbReference type="EMBL" id="CM029043">
    <property type="protein sequence ID" value="KAG2610114.1"/>
    <property type="molecule type" value="Genomic_DNA"/>
</dbReference>
<feature type="region of interest" description="Disordered" evidence="1">
    <location>
        <begin position="26"/>
        <end position="126"/>
    </location>
</feature>
<feature type="region of interest" description="Disordered" evidence="1">
    <location>
        <begin position="150"/>
        <end position="196"/>
    </location>
</feature>
<gene>
    <name evidence="2" type="ORF">PVAP13_4KG097433</name>
</gene>
<dbReference type="Proteomes" id="UP000823388">
    <property type="component" value="Chromosome 4K"/>
</dbReference>
<feature type="compositionally biased region" description="Basic residues" evidence="1">
    <location>
        <begin position="150"/>
        <end position="162"/>
    </location>
</feature>
<comment type="caution">
    <text evidence="2">The sequence shown here is derived from an EMBL/GenBank/DDBJ whole genome shotgun (WGS) entry which is preliminary data.</text>
</comment>
<name>A0A8T0TMP1_PANVG</name>
<feature type="region of interest" description="Disordered" evidence="1">
    <location>
        <begin position="300"/>
        <end position="319"/>
    </location>
</feature>
<keyword evidence="3" id="KW-1185">Reference proteome</keyword>
<evidence type="ECO:0000313" key="3">
    <source>
        <dbReference type="Proteomes" id="UP000823388"/>
    </source>
</evidence>
<feature type="compositionally biased region" description="Pro residues" evidence="1">
    <location>
        <begin position="32"/>
        <end position="44"/>
    </location>
</feature>